<proteinExistence type="predicted"/>
<protein>
    <submittedName>
        <fullName evidence="1">Uncharacterized protein</fullName>
    </submittedName>
</protein>
<dbReference type="EMBL" id="LXQA010009103">
    <property type="protein sequence ID" value="MCH85768.1"/>
    <property type="molecule type" value="Genomic_DNA"/>
</dbReference>
<evidence type="ECO:0000313" key="2">
    <source>
        <dbReference type="Proteomes" id="UP000265520"/>
    </source>
</evidence>
<accession>A0A392MG83</accession>
<sequence length="160" mass="17295">MVLQPHPCSTVTLADTSSVPINVDEKMSLKVQKEGKRKSGKEILHISTNLLPAKPPDISLLTLPEAFVGRTMTKKTNRVSSISIDASDAIFCSHVEVVNQVSGTEDGAVVNDEVEKISVPLIGDLTRARYDHEENDEPNITIPNCKHGAIGCVSHLDAPM</sequence>
<organism evidence="1 2">
    <name type="scientific">Trifolium medium</name>
    <dbReference type="NCBI Taxonomy" id="97028"/>
    <lineage>
        <taxon>Eukaryota</taxon>
        <taxon>Viridiplantae</taxon>
        <taxon>Streptophyta</taxon>
        <taxon>Embryophyta</taxon>
        <taxon>Tracheophyta</taxon>
        <taxon>Spermatophyta</taxon>
        <taxon>Magnoliopsida</taxon>
        <taxon>eudicotyledons</taxon>
        <taxon>Gunneridae</taxon>
        <taxon>Pentapetalae</taxon>
        <taxon>rosids</taxon>
        <taxon>fabids</taxon>
        <taxon>Fabales</taxon>
        <taxon>Fabaceae</taxon>
        <taxon>Papilionoideae</taxon>
        <taxon>50 kb inversion clade</taxon>
        <taxon>NPAAA clade</taxon>
        <taxon>Hologalegina</taxon>
        <taxon>IRL clade</taxon>
        <taxon>Trifolieae</taxon>
        <taxon>Trifolium</taxon>
    </lineage>
</organism>
<dbReference type="AlphaFoldDB" id="A0A392MG83"/>
<name>A0A392MG83_9FABA</name>
<keyword evidence="2" id="KW-1185">Reference proteome</keyword>
<dbReference type="Proteomes" id="UP000265520">
    <property type="component" value="Unassembled WGS sequence"/>
</dbReference>
<reference evidence="1 2" key="1">
    <citation type="journal article" date="2018" name="Front. Plant Sci.">
        <title>Red Clover (Trifolium pratense) and Zigzag Clover (T. medium) - A Picture of Genomic Similarities and Differences.</title>
        <authorList>
            <person name="Dluhosova J."/>
            <person name="Istvanek J."/>
            <person name="Nedelnik J."/>
            <person name="Repkova J."/>
        </authorList>
    </citation>
    <scope>NUCLEOTIDE SEQUENCE [LARGE SCALE GENOMIC DNA]</scope>
    <source>
        <strain evidence="2">cv. 10/8</strain>
        <tissue evidence="1">Leaf</tissue>
    </source>
</reference>
<evidence type="ECO:0000313" key="1">
    <source>
        <dbReference type="EMBL" id="MCH85768.1"/>
    </source>
</evidence>
<comment type="caution">
    <text evidence="1">The sequence shown here is derived from an EMBL/GenBank/DDBJ whole genome shotgun (WGS) entry which is preliminary data.</text>
</comment>
<gene>
    <name evidence="1" type="ORF">A2U01_0006618</name>
</gene>